<feature type="transmembrane region" description="Helical" evidence="1">
    <location>
        <begin position="71"/>
        <end position="90"/>
    </location>
</feature>
<name>A0A2S8A7J9_9FLAO</name>
<comment type="caution">
    <text evidence="2">The sequence shown here is derived from an EMBL/GenBank/DDBJ whole genome shotgun (WGS) entry which is preliminary data.</text>
</comment>
<sequence>MVCTYQQNTDPKKLDVTRAKVSVFYKKDKALLTVEDRNTDEKFICKSPMNLLMGLAGLAVGLILASNPIGWVVAGICVGILVAAATIAIVTHKCTGPLQKGKWINFKKTVYFNGHRAITQLSMLMCDSGGMLQPIISYDVACKAAKAIAWENIKETTVVTVGAIASGFLMGKGGGFLNAMKGIFTKSGALFTLGGIGTTYAMTSYQQHVMRGNEAYADNEVYQRMNEADKKDYGDIKTIGEEFGNSIKDAALSGAPPNISDLAGVVQLYRTGQLIIQDATLRAQFEKLATMNRQQLNSSQLAQNIWREVQTNPKYESVYNAVKRNSNYNQNRVTPTMRNNAISHLDDSINNNKWSLNNPNSLLSKGASIALFFVPLVSGYFSENARRKLADIAVQDATDSISVRTSK</sequence>
<dbReference type="AlphaFoldDB" id="A0A2S8A7J9"/>
<keyword evidence="1" id="KW-0472">Membrane</keyword>
<evidence type="ECO:0000313" key="3">
    <source>
        <dbReference type="Proteomes" id="UP000238042"/>
    </source>
</evidence>
<dbReference type="Proteomes" id="UP000238042">
    <property type="component" value="Unassembled WGS sequence"/>
</dbReference>
<evidence type="ECO:0000256" key="1">
    <source>
        <dbReference type="SAM" id="Phobius"/>
    </source>
</evidence>
<feature type="transmembrane region" description="Helical" evidence="1">
    <location>
        <begin position="47"/>
        <end position="65"/>
    </location>
</feature>
<evidence type="ECO:0008006" key="4">
    <source>
        <dbReference type="Google" id="ProtNLM"/>
    </source>
</evidence>
<proteinExistence type="predicted"/>
<organism evidence="2 3">
    <name type="scientific">Apibacter adventoris</name>
    <dbReference type="NCBI Taxonomy" id="1679466"/>
    <lineage>
        <taxon>Bacteria</taxon>
        <taxon>Pseudomonadati</taxon>
        <taxon>Bacteroidota</taxon>
        <taxon>Flavobacteriia</taxon>
        <taxon>Flavobacteriales</taxon>
        <taxon>Weeksellaceae</taxon>
        <taxon>Apibacter</taxon>
    </lineage>
</organism>
<evidence type="ECO:0000313" key="2">
    <source>
        <dbReference type="EMBL" id="PQL90541.1"/>
    </source>
</evidence>
<dbReference type="OrthoDB" id="742917at2"/>
<accession>A0A2S8A7J9</accession>
<keyword evidence="1" id="KW-0812">Transmembrane</keyword>
<gene>
    <name evidence="2" type="ORF">C4S77_11700</name>
</gene>
<keyword evidence="3" id="KW-1185">Reference proteome</keyword>
<keyword evidence="1" id="KW-1133">Transmembrane helix</keyword>
<reference evidence="2 3" key="1">
    <citation type="submission" date="2018-02" db="EMBL/GenBank/DDBJ databases">
        <title>Genome sequences of Apibacter spp., gut symbionts of Asian honey bees.</title>
        <authorList>
            <person name="Kwong W.K."/>
            <person name="Steele M.I."/>
            <person name="Moran N.A."/>
        </authorList>
    </citation>
    <scope>NUCLEOTIDE SEQUENCE [LARGE SCALE GENOMIC DNA]</scope>
    <source>
        <strain evidence="3">wkB301</strain>
    </source>
</reference>
<protein>
    <recommendedName>
        <fullName evidence="4">DUF4280 domain-containing protein</fullName>
    </recommendedName>
</protein>
<dbReference type="RefSeq" id="WP_105247692.1">
    <property type="nucleotide sequence ID" value="NZ_PSZM01000046.1"/>
</dbReference>
<dbReference type="EMBL" id="PSZM01000046">
    <property type="protein sequence ID" value="PQL90541.1"/>
    <property type="molecule type" value="Genomic_DNA"/>
</dbReference>